<evidence type="ECO:0000256" key="3">
    <source>
        <dbReference type="ARBA" id="ARBA00022833"/>
    </source>
</evidence>
<evidence type="ECO:0000259" key="5">
    <source>
        <dbReference type="SMART" id="SM00400"/>
    </source>
</evidence>
<keyword evidence="1" id="KW-0479">Metal-binding</keyword>
<dbReference type="Proteomes" id="UP000215043">
    <property type="component" value="Chromosome"/>
</dbReference>
<dbReference type="InterPro" id="IPR036977">
    <property type="entry name" value="DNA_primase_Znf_CHC2"/>
</dbReference>
<accession>A0A099D7H0</accession>
<dbReference type="GO" id="GO:0003899">
    <property type="term" value="F:DNA-directed RNA polymerase activity"/>
    <property type="evidence" value="ECO:0007669"/>
    <property type="project" value="InterPro"/>
</dbReference>
<dbReference type="InterPro" id="IPR050219">
    <property type="entry name" value="DnaG_primase"/>
</dbReference>
<evidence type="ECO:0000256" key="4">
    <source>
        <dbReference type="SAM" id="MobiDB-lite"/>
    </source>
</evidence>
<dbReference type="GO" id="GO:0003677">
    <property type="term" value="F:DNA binding"/>
    <property type="evidence" value="ECO:0007669"/>
    <property type="project" value="InterPro"/>
</dbReference>
<evidence type="ECO:0000256" key="1">
    <source>
        <dbReference type="ARBA" id="ARBA00022723"/>
    </source>
</evidence>
<dbReference type="Gene3D" id="3.90.580.10">
    <property type="entry name" value="Zinc finger, CHC2-type domain"/>
    <property type="match status" value="1"/>
</dbReference>
<evidence type="ECO:0000313" key="7">
    <source>
        <dbReference type="EMBL" id="KGI82053.1"/>
    </source>
</evidence>
<dbReference type="KEGG" id="aey:CDG81_09695"/>
<name>A0A099D7H0_9ACTN</name>
<dbReference type="PANTHER" id="PTHR30313">
    <property type="entry name" value="DNA PRIMASE"/>
    <property type="match status" value="1"/>
</dbReference>
<dbReference type="PANTHER" id="PTHR30313:SF2">
    <property type="entry name" value="DNA PRIMASE"/>
    <property type="match status" value="1"/>
</dbReference>
<dbReference type="OrthoDB" id="9803773at2"/>
<protein>
    <recommendedName>
        <fullName evidence="5">Zinc finger CHC2-type domain-containing protein</fullName>
    </recommendedName>
</protein>
<keyword evidence="3" id="KW-0862">Zinc</keyword>
<feature type="region of interest" description="Disordered" evidence="4">
    <location>
        <begin position="89"/>
        <end position="135"/>
    </location>
</feature>
<dbReference type="EMBL" id="JPMV01000013">
    <property type="protein sequence ID" value="KGI82053.1"/>
    <property type="molecule type" value="Genomic_DNA"/>
</dbReference>
<dbReference type="EMBL" id="CP022752">
    <property type="protein sequence ID" value="ASU78507.1"/>
    <property type="molecule type" value="Genomic_DNA"/>
</dbReference>
<organism evidence="6 9">
    <name type="scientific">Actinopolyspora erythraea</name>
    <dbReference type="NCBI Taxonomy" id="414996"/>
    <lineage>
        <taxon>Bacteria</taxon>
        <taxon>Bacillati</taxon>
        <taxon>Actinomycetota</taxon>
        <taxon>Actinomycetes</taxon>
        <taxon>Actinopolysporales</taxon>
        <taxon>Actinopolysporaceae</taxon>
        <taxon>Actinopolyspora</taxon>
    </lineage>
</organism>
<gene>
    <name evidence="6" type="ORF">CDG81_09695</name>
    <name evidence="7" type="ORF">IL38_06920</name>
</gene>
<dbReference type="GO" id="GO:0005737">
    <property type="term" value="C:cytoplasm"/>
    <property type="evidence" value="ECO:0007669"/>
    <property type="project" value="TreeGrafter"/>
</dbReference>
<dbReference type="RefSeq" id="WP_043571613.1">
    <property type="nucleotide sequence ID" value="NZ_CP022752.1"/>
</dbReference>
<dbReference type="GO" id="GO:0006269">
    <property type="term" value="P:DNA replication, synthesis of primer"/>
    <property type="evidence" value="ECO:0007669"/>
    <property type="project" value="TreeGrafter"/>
</dbReference>
<dbReference type="SUPFAM" id="SSF57783">
    <property type="entry name" value="Zinc beta-ribbon"/>
    <property type="match status" value="1"/>
</dbReference>
<dbReference type="Proteomes" id="UP000029737">
    <property type="component" value="Unassembled WGS sequence"/>
</dbReference>
<dbReference type="eggNOG" id="COG0358">
    <property type="taxonomic scope" value="Bacteria"/>
</dbReference>
<evidence type="ECO:0000313" key="6">
    <source>
        <dbReference type="EMBL" id="ASU78507.1"/>
    </source>
</evidence>
<reference evidence="7 8" key="1">
    <citation type="journal article" date="2014" name="PLoS ONE">
        <title>Identification and Characterization of a New Erythromycin Biosynthetic Gene Cluster in Actinopolyspora erythraea YIM90600, a Novel Erythronolide-Producing Halophilic Actinomycete Isolated from Salt Field.</title>
        <authorList>
            <person name="Chen D."/>
            <person name="Feng J."/>
            <person name="Huang L."/>
            <person name="Zhang Q."/>
            <person name="Wu J."/>
            <person name="Zhu X."/>
            <person name="Duan Y."/>
            <person name="Xu Z."/>
        </authorList>
    </citation>
    <scope>NUCLEOTIDE SEQUENCE [LARGE SCALE GENOMIC DNA]</scope>
    <source>
        <strain evidence="7 8">YIM90600</strain>
    </source>
</reference>
<sequence length="135" mass="15076">MEAQSASITLVLQYYFPDWQAPENRKEWNVCLCPSHQEDTPSFSISFDRGACRCFACGFGGDIISIIRRMEGVDYSSALNVAERITSGSYKPVSRKSARKQGRRVFGEQRAHEFSGSGGSQQVSSRIRGRTAPWS</sequence>
<dbReference type="Pfam" id="PF01807">
    <property type="entry name" value="Zn_ribbon_DnaG"/>
    <property type="match status" value="1"/>
</dbReference>
<dbReference type="HOGENOM" id="CLU_1881298_0_0_11"/>
<dbReference type="GO" id="GO:0008270">
    <property type="term" value="F:zinc ion binding"/>
    <property type="evidence" value="ECO:0007669"/>
    <property type="project" value="UniProtKB-KW"/>
</dbReference>
<feature type="compositionally biased region" description="Basic residues" evidence="4">
    <location>
        <begin position="93"/>
        <end position="103"/>
    </location>
</feature>
<evidence type="ECO:0000313" key="9">
    <source>
        <dbReference type="Proteomes" id="UP000215043"/>
    </source>
</evidence>
<dbReference type="SMART" id="SM00400">
    <property type="entry name" value="ZnF_CHCC"/>
    <property type="match status" value="1"/>
</dbReference>
<keyword evidence="8" id="KW-1185">Reference proteome</keyword>
<evidence type="ECO:0000313" key="8">
    <source>
        <dbReference type="Proteomes" id="UP000029737"/>
    </source>
</evidence>
<evidence type="ECO:0000256" key="2">
    <source>
        <dbReference type="ARBA" id="ARBA00022771"/>
    </source>
</evidence>
<dbReference type="AlphaFoldDB" id="A0A099D7H0"/>
<reference evidence="6 9" key="2">
    <citation type="submission" date="2017-08" db="EMBL/GenBank/DDBJ databases">
        <title>The complete genome sequence of moderately halophilic actinomycete Actinopolyspora erythraea YIM 90600, the producer of novel erythromycin, novel actinopolysporins A-C and tubercidin.</title>
        <authorList>
            <person name="Yin M."/>
            <person name="Tang S."/>
        </authorList>
    </citation>
    <scope>NUCLEOTIDE SEQUENCE [LARGE SCALE GENOMIC DNA]</scope>
    <source>
        <strain evidence="6 9">YIM 90600</strain>
    </source>
</reference>
<feature type="domain" description="Zinc finger CHC2-type" evidence="5">
    <location>
        <begin position="29"/>
        <end position="83"/>
    </location>
</feature>
<proteinExistence type="predicted"/>
<dbReference type="InterPro" id="IPR002694">
    <property type="entry name" value="Znf_CHC2"/>
</dbReference>
<keyword evidence="2" id="KW-0863">Zinc-finger</keyword>